<evidence type="ECO:0000313" key="2">
    <source>
        <dbReference type="Proteomes" id="UP000635628"/>
    </source>
</evidence>
<keyword evidence="2" id="KW-1185">Reference proteome</keyword>
<protein>
    <submittedName>
        <fullName evidence="1">Uncharacterized protein</fullName>
    </submittedName>
</protein>
<dbReference type="EMBL" id="CAESAP020000050">
    <property type="protein sequence ID" value="CAB5495169.1"/>
    <property type="molecule type" value="Genomic_DNA"/>
</dbReference>
<organism evidence="1 2">
    <name type="scientific">Bathymodiolus azoricus thioautotrophic gill symbiont</name>
    <dbReference type="NCBI Taxonomy" id="235205"/>
    <lineage>
        <taxon>Bacteria</taxon>
        <taxon>Pseudomonadati</taxon>
        <taxon>Pseudomonadota</taxon>
        <taxon>Gammaproteobacteria</taxon>
        <taxon>sulfur-oxidizing symbionts</taxon>
    </lineage>
</organism>
<dbReference type="Proteomes" id="UP000635628">
    <property type="component" value="Unassembled WGS sequence"/>
</dbReference>
<comment type="caution">
    <text evidence="1">The sequence shown here is derived from an EMBL/GenBank/DDBJ whole genome shotgun (WGS) entry which is preliminary data.</text>
</comment>
<reference evidence="1" key="1">
    <citation type="submission" date="2020-05" db="EMBL/GenBank/DDBJ databases">
        <authorList>
            <person name="Petersen J."/>
            <person name="Sayavedra L."/>
        </authorList>
    </citation>
    <scope>NUCLEOTIDE SEQUENCE</scope>
    <source>
        <strain evidence="1">B azoricus SOX Menez Gwen</strain>
    </source>
</reference>
<proteinExistence type="predicted"/>
<sequence>MNKDKYATLFDFGVIDYHDDWHDYLQHGFEQCDVDDLIQLATDANLNQAQDDTVWVQIHAWRALAQLKSTKAIIPLITLFDSADKNEDDWMMDDLPEVIGMIGTDALLPLFAFILDNTHQQSAYLVAASALNQIHKNQPDCRDELLVFYQQYLEQPHHQQKALNGFIVINLLDIKAVELIDEIRQIFTNKCVDLMCAGDLEEVEIKLGVRTQRTTPKPTFEQMSGIKPPNFSNLFDDELNDDEWILTDSFFTRYGRAQSIQNTSELNGFFTAIACAPEMIMPSMWMDAIWGATYAPEWDDIEEFELFNQLIFNHYNQVNQALIEGEYYPLFFKPENDNDNDIVNAWCDGFLRGISLWQALNNDDNAVLGNTLKPIVLFTKTQVLNTLKTLSKTEIKQQKNAITSTVIELFYHFYQKRDSKNPSIVRKADKIGRNNPCPCGSGKKYKKCCLH</sequence>
<evidence type="ECO:0000313" key="1">
    <source>
        <dbReference type="EMBL" id="CAB5495169.1"/>
    </source>
</evidence>
<gene>
    <name evidence="1" type="ORF">AZO1586R_193</name>
</gene>
<accession>A0ACA8ZMW4</accession>
<name>A0ACA8ZMW4_9GAMM</name>